<evidence type="ECO:0000256" key="5">
    <source>
        <dbReference type="SAM" id="Coils"/>
    </source>
</evidence>
<accession>A0ABN1TPX9</accession>
<evidence type="ECO:0000259" key="7">
    <source>
        <dbReference type="PROSITE" id="PS51935"/>
    </source>
</evidence>
<comment type="similarity">
    <text evidence="1">Belongs to the peptidase C40 family.</text>
</comment>
<evidence type="ECO:0000256" key="6">
    <source>
        <dbReference type="SAM" id="SignalP"/>
    </source>
</evidence>
<evidence type="ECO:0000256" key="2">
    <source>
        <dbReference type="ARBA" id="ARBA00022670"/>
    </source>
</evidence>
<feature type="domain" description="NlpC/P60" evidence="7">
    <location>
        <begin position="216"/>
        <end position="331"/>
    </location>
</feature>
<dbReference type="Gene3D" id="3.90.1720.10">
    <property type="entry name" value="endopeptidase domain like (from Nostoc punctiforme)"/>
    <property type="match status" value="1"/>
</dbReference>
<organism evidence="8 9">
    <name type="scientific">Nocardioides dubius</name>
    <dbReference type="NCBI Taxonomy" id="317019"/>
    <lineage>
        <taxon>Bacteria</taxon>
        <taxon>Bacillati</taxon>
        <taxon>Actinomycetota</taxon>
        <taxon>Actinomycetes</taxon>
        <taxon>Propionibacteriales</taxon>
        <taxon>Nocardioidaceae</taxon>
        <taxon>Nocardioides</taxon>
    </lineage>
</organism>
<dbReference type="PROSITE" id="PS51935">
    <property type="entry name" value="NLPC_P60"/>
    <property type="match status" value="1"/>
</dbReference>
<evidence type="ECO:0000313" key="8">
    <source>
        <dbReference type="EMBL" id="GAA1095600.1"/>
    </source>
</evidence>
<gene>
    <name evidence="8" type="ORF">GCM10009668_09650</name>
</gene>
<dbReference type="Proteomes" id="UP001501581">
    <property type="component" value="Unassembled WGS sequence"/>
</dbReference>
<keyword evidence="2" id="KW-0645">Protease</keyword>
<feature type="chain" id="PRO_5046099276" evidence="6">
    <location>
        <begin position="32"/>
        <end position="331"/>
    </location>
</feature>
<keyword evidence="6" id="KW-0732">Signal</keyword>
<feature type="coiled-coil region" evidence="5">
    <location>
        <begin position="137"/>
        <end position="192"/>
    </location>
</feature>
<keyword evidence="9" id="KW-1185">Reference proteome</keyword>
<dbReference type="SUPFAM" id="SSF54001">
    <property type="entry name" value="Cysteine proteinases"/>
    <property type="match status" value="1"/>
</dbReference>
<name>A0ABN1TPX9_9ACTN</name>
<sequence>MPHARLRLVAGVASSIAVAGIALVPALPSNADPDIEQVRAKVDRLFHEAEVATERHHDAELRLEELRADLSDLRADESKQQKRVASLQAAVDRNLAAEYEGQTISATSRMVVSGDPAAFLSELTTLNSYRDLQARTIDELDRESQALEIRREATEDSADELADTEKSLAKEKAAADAKLAEAKDLLGDLEAEERARFEAESSRGNTTRLPDDVKASGRAAAAIQFALAQLGDSYVYGAAGPNAWDCSGLTMAAWGQAGVGLPHSSRAQQGYGTPVSSDNLQPGDLVFYYSPVSHVGIYLGGGRIVHAANPSTGVVISGVFSMPFSGAVRPG</sequence>
<feature type="signal peptide" evidence="6">
    <location>
        <begin position="1"/>
        <end position="31"/>
    </location>
</feature>
<dbReference type="InterPro" id="IPR051794">
    <property type="entry name" value="PG_Endopeptidase_C40"/>
</dbReference>
<evidence type="ECO:0000256" key="4">
    <source>
        <dbReference type="ARBA" id="ARBA00022807"/>
    </source>
</evidence>
<dbReference type="EMBL" id="BAAALG010000003">
    <property type="protein sequence ID" value="GAA1095600.1"/>
    <property type="molecule type" value="Genomic_DNA"/>
</dbReference>
<evidence type="ECO:0000256" key="1">
    <source>
        <dbReference type="ARBA" id="ARBA00007074"/>
    </source>
</evidence>
<proteinExistence type="inferred from homology"/>
<keyword evidence="4" id="KW-0788">Thiol protease</keyword>
<protein>
    <submittedName>
        <fullName evidence="8">C40 family peptidase</fullName>
    </submittedName>
</protein>
<dbReference type="Pfam" id="PF00877">
    <property type="entry name" value="NLPC_P60"/>
    <property type="match status" value="1"/>
</dbReference>
<dbReference type="PANTHER" id="PTHR47359">
    <property type="entry name" value="PEPTIDOGLYCAN DL-ENDOPEPTIDASE CWLO"/>
    <property type="match status" value="1"/>
</dbReference>
<keyword evidence="3" id="KW-0378">Hydrolase</keyword>
<evidence type="ECO:0000256" key="3">
    <source>
        <dbReference type="ARBA" id="ARBA00022801"/>
    </source>
</evidence>
<dbReference type="InterPro" id="IPR038765">
    <property type="entry name" value="Papain-like_cys_pep_sf"/>
</dbReference>
<dbReference type="InterPro" id="IPR000064">
    <property type="entry name" value="NLP_P60_dom"/>
</dbReference>
<reference evidence="8 9" key="1">
    <citation type="journal article" date="2019" name="Int. J. Syst. Evol. Microbiol.">
        <title>The Global Catalogue of Microorganisms (GCM) 10K type strain sequencing project: providing services to taxonomists for standard genome sequencing and annotation.</title>
        <authorList>
            <consortium name="The Broad Institute Genomics Platform"/>
            <consortium name="The Broad Institute Genome Sequencing Center for Infectious Disease"/>
            <person name="Wu L."/>
            <person name="Ma J."/>
        </authorList>
    </citation>
    <scope>NUCLEOTIDE SEQUENCE [LARGE SCALE GENOMIC DNA]</scope>
    <source>
        <strain evidence="8 9">JCM 13008</strain>
    </source>
</reference>
<keyword evidence="5" id="KW-0175">Coiled coil</keyword>
<evidence type="ECO:0000313" key="9">
    <source>
        <dbReference type="Proteomes" id="UP001501581"/>
    </source>
</evidence>
<comment type="caution">
    <text evidence="8">The sequence shown here is derived from an EMBL/GenBank/DDBJ whole genome shotgun (WGS) entry which is preliminary data.</text>
</comment>
<dbReference type="PANTHER" id="PTHR47359:SF3">
    <property type="entry name" value="NLP_P60 DOMAIN-CONTAINING PROTEIN-RELATED"/>
    <property type="match status" value="1"/>
</dbReference>
<feature type="coiled-coil region" evidence="5">
    <location>
        <begin position="35"/>
        <end position="83"/>
    </location>
</feature>